<proteinExistence type="evidence at transcript level"/>
<feature type="non-terminal residue" evidence="2">
    <location>
        <position position="1"/>
    </location>
</feature>
<feature type="transmembrane region" description="Helical" evidence="1">
    <location>
        <begin position="24"/>
        <end position="41"/>
    </location>
</feature>
<evidence type="ECO:0000313" key="2">
    <source>
        <dbReference type="EMBL" id="JAN95517.1"/>
    </source>
</evidence>
<protein>
    <submittedName>
        <fullName evidence="2">Putative membrane protein</fullName>
    </submittedName>
</protein>
<dbReference type="AlphaFoldDB" id="A0A0N8ES56"/>
<keyword evidence="1" id="KW-0812">Transmembrane</keyword>
<dbReference type="EMBL" id="GDUN01000402">
    <property type="protein sequence ID" value="JAN95517.1"/>
    <property type="molecule type" value="mRNA"/>
</dbReference>
<keyword evidence="1" id="KW-0472">Membrane</keyword>
<accession>A0A0N8ES56</accession>
<organism evidence="2">
    <name type="scientific">Aedes aegypti</name>
    <name type="common">Yellowfever mosquito</name>
    <name type="synonym">Culex aegypti</name>
    <dbReference type="NCBI Taxonomy" id="7159"/>
    <lineage>
        <taxon>Eukaryota</taxon>
        <taxon>Metazoa</taxon>
        <taxon>Ecdysozoa</taxon>
        <taxon>Arthropoda</taxon>
        <taxon>Hexapoda</taxon>
        <taxon>Insecta</taxon>
        <taxon>Pterygota</taxon>
        <taxon>Neoptera</taxon>
        <taxon>Endopterygota</taxon>
        <taxon>Diptera</taxon>
        <taxon>Nematocera</taxon>
        <taxon>Culicoidea</taxon>
        <taxon>Culicidae</taxon>
        <taxon>Culicinae</taxon>
        <taxon>Aedini</taxon>
        <taxon>Aedes</taxon>
        <taxon>Stegomyia</taxon>
    </lineage>
</organism>
<feature type="transmembrane region" description="Helical" evidence="1">
    <location>
        <begin position="61"/>
        <end position="81"/>
    </location>
</feature>
<evidence type="ECO:0000256" key="1">
    <source>
        <dbReference type="SAM" id="Phobius"/>
    </source>
</evidence>
<sequence>DHFCMRISCGRYDDTLCPGKSRKFLSLVLLNSCAFTVAAIWPPYLDDVIHKIAFISKKNTIVFILVQFFIQLVKVSSVAFYTSLIKFEAVSC</sequence>
<name>A0A0N8ES56_AEDAE</name>
<keyword evidence="1" id="KW-1133">Transmembrane helix</keyword>
<reference evidence="2" key="1">
    <citation type="journal article" date="2016" name="PLoS ONE">
        <title>A Deep Insight into the Sialome of Male and Female Aedes aegypti Mosquitoes.</title>
        <authorList>
            <person name="Ribeiro J.M."/>
            <person name="Martin-Martin I."/>
            <person name="Arca B."/>
            <person name="Calvo E."/>
        </authorList>
    </citation>
    <scope>NUCLEOTIDE SEQUENCE</scope>
    <source>
        <strain evidence="2">Liverpool</strain>
        <tissue evidence="2">Salivary glands</tissue>
    </source>
</reference>